<feature type="region of interest" description="Disordered" evidence="1">
    <location>
        <begin position="200"/>
        <end position="250"/>
    </location>
</feature>
<gene>
    <name evidence="2" type="ORF">PCL_00952</name>
</gene>
<proteinExistence type="predicted"/>
<evidence type="ECO:0000313" key="3">
    <source>
        <dbReference type="Proteomes" id="UP000245956"/>
    </source>
</evidence>
<feature type="region of interest" description="Disordered" evidence="1">
    <location>
        <begin position="89"/>
        <end position="129"/>
    </location>
</feature>
<name>A0A2U3E460_PURLI</name>
<feature type="region of interest" description="Disordered" evidence="1">
    <location>
        <begin position="1"/>
        <end position="34"/>
    </location>
</feature>
<sequence>MPPTDSKAPPNLGDGFLENPSGPPPKRGDGLGNSLNFTLFVEAAGPRLGLLRRPLGPLEPQAWNSPAQEPTPGGHHLTERRATQQHGVLGTWKNCPPCPAAPHPRTLDNRPTDPPGPSITPKGPPRSSLNTAAAHAVIGPTLGHLSPPGPPACRVLLFFDTALLLRGAASASERVELALRNTRGLHLGTCLPGLPLARATSTEKNAASRVDMSRFDDGDDGGSERQPGATRRFAVDDALPRPERGAMHGD</sequence>
<feature type="compositionally biased region" description="Basic and acidic residues" evidence="1">
    <location>
        <begin position="233"/>
        <end position="250"/>
    </location>
</feature>
<dbReference type="Proteomes" id="UP000245956">
    <property type="component" value="Unassembled WGS sequence"/>
</dbReference>
<organism evidence="2 3">
    <name type="scientific">Purpureocillium lilacinum</name>
    <name type="common">Paecilomyces lilacinus</name>
    <dbReference type="NCBI Taxonomy" id="33203"/>
    <lineage>
        <taxon>Eukaryota</taxon>
        <taxon>Fungi</taxon>
        <taxon>Dikarya</taxon>
        <taxon>Ascomycota</taxon>
        <taxon>Pezizomycotina</taxon>
        <taxon>Sordariomycetes</taxon>
        <taxon>Hypocreomycetidae</taxon>
        <taxon>Hypocreales</taxon>
        <taxon>Ophiocordycipitaceae</taxon>
        <taxon>Purpureocillium</taxon>
    </lineage>
</organism>
<evidence type="ECO:0000313" key="2">
    <source>
        <dbReference type="EMBL" id="PWI69305.1"/>
    </source>
</evidence>
<comment type="caution">
    <text evidence="2">The sequence shown here is derived from an EMBL/GenBank/DDBJ whole genome shotgun (WGS) entry which is preliminary data.</text>
</comment>
<evidence type="ECO:0000256" key="1">
    <source>
        <dbReference type="SAM" id="MobiDB-lite"/>
    </source>
</evidence>
<dbReference type="EMBL" id="LCWV01000012">
    <property type="protein sequence ID" value="PWI69305.1"/>
    <property type="molecule type" value="Genomic_DNA"/>
</dbReference>
<dbReference type="AlphaFoldDB" id="A0A2U3E460"/>
<accession>A0A2U3E460</accession>
<reference evidence="2 3" key="1">
    <citation type="journal article" date="2016" name="Front. Microbiol.">
        <title>Genome and transcriptome sequences reveal the specific parasitism of the nematophagous Purpureocillium lilacinum 36-1.</title>
        <authorList>
            <person name="Xie J."/>
            <person name="Li S."/>
            <person name="Mo C."/>
            <person name="Xiao X."/>
            <person name="Peng D."/>
            <person name="Wang G."/>
            <person name="Xiao Y."/>
        </authorList>
    </citation>
    <scope>NUCLEOTIDE SEQUENCE [LARGE SCALE GENOMIC DNA]</scope>
    <source>
        <strain evidence="2 3">36-1</strain>
    </source>
</reference>
<protein>
    <submittedName>
        <fullName evidence="2">Uncharacterized protein</fullName>
    </submittedName>
</protein>
<feature type="compositionally biased region" description="Pro residues" evidence="1">
    <location>
        <begin position="112"/>
        <end position="124"/>
    </location>
</feature>